<keyword evidence="3" id="KW-1185">Reference proteome</keyword>
<feature type="compositionally biased region" description="Basic and acidic residues" evidence="1">
    <location>
        <begin position="1"/>
        <end position="21"/>
    </location>
</feature>
<evidence type="ECO:0000256" key="1">
    <source>
        <dbReference type="SAM" id="MobiDB-lite"/>
    </source>
</evidence>
<feature type="region of interest" description="Disordered" evidence="1">
    <location>
        <begin position="1"/>
        <end position="39"/>
    </location>
</feature>
<dbReference type="RefSeq" id="WP_345488195.1">
    <property type="nucleotide sequence ID" value="NZ_BAAAWU010000001.1"/>
</dbReference>
<sequence>MGDERAVLVEEPVRERDERATGEGGAGAAGRPAAGRPGASGGAVLGDAAAVRRAAEDLEAGCAVVHGFAAIYALTARPDREVVARVHRMTGRPEGRPGGVTTVPDALPGLFDWTRLPAELPRRQVRALMEELYELGPFGFRGPAADRLPPHLTSGPDGMRAVQVIAPGRHCPSNGFLHAALDRTGAEYLFITSASRSRQLPHWRADEAARDFRHEPWVRILAHADESAARLRHPHHTPVTTSMISFDRSAGFGRAGLPALTLERQGSLSAEHIRSVAANHGFALVLAPGARGPRPDPRPYAPPAPSVPGRRS</sequence>
<evidence type="ECO:0008006" key="4">
    <source>
        <dbReference type="Google" id="ProtNLM"/>
    </source>
</evidence>
<comment type="caution">
    <text evidence="2">The sequence shown here is derived from an EMBL/GenBank/DDBJ whole genome shotgun (WGS) entry which is preliminary data.</text>
</comment>
<dbReference type="EMBL" id="JBHMCT010000008">
    <property type="protein sequence ID" value="MFB9555299.1"/>
    <property type="molecule type" value="Genomic_DNA"/>
</dbReference>
<accession>A0ABV5QQH2</accession>
<protein>
    <recommendedName>
        <fullName evidence="4">YrdC-like domain-containing protein</fullName>
    </recommendedName>
</protein>
<gene>
    <name evidence="2" type="ORF">ACFFTP_14005</name>
</gene>
<reference evidence="2 3" key="1">
    <citation type="submission" date="2024-09" db="EMBL/GenBank/DDBJ databases">
        <authorList>
            <person name="Sun Q."/>
            <person name="Mori K."/>
        </authorList>
    </citation>
    <scope>NUCLEOTIDE SEQUENCE [LARGE SCALE GENOMIC DNA]</scope>
    <source>
        <strain evidence="2 3">JCM 4414</strain>
    </source>
</reference>
<evidence type="ECO:0000313" key="2">
    <source>
        <dbReference type="EMBL" id="MFB9555299.1"/>
    </source>
</evidence>
<dbReference type="Gene3D" id="3.90.870.10">
    <property type="entry name" value="DHBP synthase"/>
    <property type="match status" value="1"/>
</dbReference>
<organism evidence="2 3">
    <name type="scientific">Streptomyces roseoviridis</name>
    <dbReference type="NCBI Taxonomy" id="67361"/>
    <lineage>
        <taxon>Bacteria</taxon>
        <taxon>Bacillati</taxon>
        <taxon>Actinomycetota</taxon>
        <taxon>Actinomycetes</taxon>
        <taxon>Kitasatosporales</taxon>
        <taxon>Streptomycetaceae</taxon>
        <taxon>Streptomyces</taxon>
    </lineage>
</organism>
<proteinExistence type="predicted"/>
<evidence type="ECO:0000313" key="3">
    <source>
        <dbReference type="Proteomes" id="UP001589716"/>
    </source>
</evidence>
<dbReference type="Proteomes" id="UP001589716">
    <property type="component" value="Unassembled WGS sequence"/>
</dbReference>
<name>A0ABV5QQH2_9ACTN</name>
<feature type="region of interest" description="Disordered" evidence="1">
    <location>
        <begin position="288"/>
        <end position="312"/>
    </location>
</feature>